<reference evidence="8 9" key="1">
    <citation type="submission" date="2023-07" db="EMBL/GenBank/DDBJ databases">
        <title>Genomic Encyclopedia of Type Strains, Phase IV (KMG-IV): sequencing the most valuable type-strain genomes for metagenomic binning, comparative biology and taxonomic classification.</title>
        <authorList>
            <person name="Goeker M."/>
        </authorList>
    </citation>
    <scope>NUCLEOTIDE SEQUENCE [LARGE SCALE GENOMIC DNA]</scope>
    <source>
        <strain evidence="8 9">DSM 22170</strain>
    </source>
</reference>
<dbReference type="InterPro" id="IPR011006">
    <property type="entry name" value="CheY-like_superfamily"/>
</dbReference>
<evidence type="ECO:0000313" key="8">
    <source>
        <dbReference type="EMBL" id="MDR6246611.1"/>
    </source>
</evidence>
<dbReference type="InterPro" id="IPR001789">
    <property type="entry name" value="Sig_transdc_resp-reg_receiver"/>
</dbReference>
<dbReference type="InterPro" id="IPR018060">
    <property type="entry name" value="HTH_AraC"/>
</dbReference>
<feature type="domain" description="Response regulatory" evidence="7">
    <location>
        <begin position="3"/>
        <end position="121"/>
    </location>
</feature>
<dbReference type="CDD" id="cd17536">
    <property type="entry name" value="REC_YesN-like"/>
    <property type="match status" value="1"/>
</dbReference>
<evidence type="ECO:0000256" key="1">
    <source>
        <dbReference type="ARBA" id="ARBA00023015"/>
    </source>
</evidence>
<dbReference type="Gene3D" id="1.10.10.60">
    <property type="entry name" value="Homeodomain-like"/>
    <property type="match status" value="2"/>
</dbReference>
<proteinExistence type="predicted"/>
<evidence type="ECO:0000259" key="7">
    <source>
        <dbReference type="PROSITE" id="PS50110"/>
    </source>
</evidence>
<dbReference type="SUPFAM" id="SSF52172">
    <property type="entry name" value="CheY-like"/>
    <property type="match status" value="1"/>
</dbReference>
<comment type="caution">
    <text evidence="8">The sequence shown here is derived from an EMBL/GenBank/DDBJ whole genome shotgun (WGS) entry which is preliminary data.</text>
</comment>
<dbReference type="PANTHER" id="PTHR43280:SF2">
    <property type="entry name" value="HTH-TYPE TRANSCRIPTIONAL REGULATOR EXSA"/>
    <property type="match status" value="1"/>
</dbReference>
<dbReference type="PANTHER" id="PTHR43280">
    <property type="entry name" value="ARAC-FAMILY TRANSCRIPTIONAL REGULATOR"/>
    <property type="match status" value="1"/>
</dbReference>
<dbReference type="PROSITE" id="PS50110">
    <property type="entry name" value="RESPONSE_REGULATORY"/>
    <property type="match status" value="1"/>
</dbReference>
<dbReference type="SMART" id="SM00342">
    <property type="entry name" value="HTH_ARAC"/>
    <property type="match status" value="1"/>
</dbReference>
<keyword evidence="2" id="KW-0238">DNA-binding</keyword>
<evidence type="ECO:0000313" key="9">
    <source>
        <dbReference type="Proteomes" id="UP001185028"/>
    </source>
</evidence>
<dbReference type="EMBL" id="JAVDQH010000034">
    <property type="protein sequence ID" value="MDR6246611.1"/>
    <property type="molecule type" value="Genomic_DNA"/>
</dbReference>
<feature type="modified residue" description="4-aspartylphosphate" evidence="4">
    <location>
        <position position="55"/>
    </location>
</feature>
<dbReference type="SUPFAM" id="SSF46689">
    <property type="entry name" value="Homeodomain-like"/>
    <property type="match status" value="2"/>
</dbReference>
<evidence type="ECO:0000256" key="2">
    <source>
        <dbReference type="ARBA" id="ARBA00023125"/>
    </source>
</evidence>
<accession>A0ABU1J545</accession>
<keyword evidence="4" id="KW-0597">Phosphoprotein</keyword>
<gene>
    <name evidence="8" type="ORF">JOC58_004556</name>
</gene>
<evidence type="ECO:0000256" key="3">
    <source>
        <dbReference type="ARBA" id="ARBA00023163"/>
    </source>
</evidence>
<dbReference type="Pfam" id="PF00072">
    <property type="entry name" value="Response_reg"/>
    <property type="match status" value="1"/>
</dbReference>
<keyword evidence="1" id="KW-0805">Transcription regulation</keyword>
<dbReference type="Proteomes" id="UP001185028">
    <property type="component" value="Unassembled WGS sequence"/>
</dbReference>
<organism evidence="8 9">
    <name type="scientific">Paenibacillus hunanensis</name>
    <dbReference type="NCBI Taxonomy" id="539262"/>
    <lineage>
        <taxon>Bacteria</taxon>
        <taxon>Bacillati</taxon>
        <taxon>Bacillota</taxon>
        <taxon>Bacilli</taxon>
        <taxon>Bacillales</taxon>
        <taxon>Paenibacillaceae</taxon>
        <taxon>Paenibacillus</taxon>
    </lineage>
</organism>
<dbReference type="SMART" id="SM00448">
    <property type="entry name" value="REC"/>
    <property type="match status" value="1"/>
</dbReference>
<evidence type="ECO:0000256" key="4">
    <source>
        <dbReference type="PROSITE-ProRule" id="PRU00169"/>
    </source>
</evidence>
<protein>
    <submittedName>
        <fullName evidence="8">YesN/AraC family two-component response regulator</fullName>
    </submittedName>
</protein>
<dbReference type="Gene3D" id="3.40.50.2300">
    <property type="match status" value="1"/>
</dbReference>
<evidence type="ECO:0000259" key="6">
    <source>
        <dbReference type="PROSITE" id="PS01124"/>
    </source>
</evidence>
<feature type="region of interest" description="Disordered" evidence="5">
    <location>
        <begin position="224"/>
        <end position="252"/>
    </location>
</feature>
<sequence length="631" mass="71083">MYRVIVVDDEPMMLEGWQTMVDWEAYGFELCGMATDGQEGLELARNLRPELLITDISMPVLDGIGLIKALRQEPNLPMRTIIVSGYSEFDYVRQALQCKVDHYLLKPVLGEEMHELLAELKLALDQSCAEQKRLRQQTEAAAAAAILRLLRAEEATIPEYMARLLGIRPEAQLRMIVGATPDEEDAIQNPSPIDLLHIDEINPTLEHTSEPTSYLADDGLEQNYRRNEDTSSHSSSSRIVRGHRQRSDNTAITLSAHRSAQRLTDGTAALAHVHDEAVDSASSRQHWHADEPWQQETPMVRLAAACRAAGYMAWTFADSPGHTGMLLITEPLSRTAFIAALESCKMAAATSDSELATYRLYSSQPAEQLEELPGLYARAMELRRCSSSARSITVDTDATSDRMQLADYRLDEVQECALHLLQSVQRGDTDAIRATVEHLPERWGRQAVPDPILRVLIRHLLGELLRQAQQREAVGAIDSASWLRHLLGTHADDPAGWSLDTLKRLCLRAAEQVTVNKPARAKGTAASIIAEAKQYMQEHYREKLQLQELAQRFNLNAVYFGQQFKRELGCSFNDYVHRLRIEEAQKLLRRTDMKVAEIAAWLGYHDSDYFTNKYKALTGELPSVYKSRRQG</sequence>
<name>A0ABU1J545_9BACL</name>
<dbReference type="PROSITE" id="PS01124">
    <property type="entry name" value="HTH_ARAC_FAMILY_2"/>
    <property type="match status" value="1"/>
</dbReference>
<dbReference type="Pfam" id="PF12833">
    <property type="entry name" value="HTH_18"/>
    <property type="match status" value="1"/>
</dbReference>
<feature type="domain" description="HTH araC/xylS-type" evidence="6">
    <location>
        <begin position="530"/>
        <end position="628"/>
    </location>
</feature>
<dbReference type="InterPro" id="IPR018062">
    <property type="entry name" value="HTH_AraC-typ_CS"/>
</dbReference>
<keyword evidence="9" id="KW-1185">Reference proteome</keyword>
<dbReference type="RefSeq" id="WP_188778588.1">
    <property type="nucleotide sequence ID" value="NZ_BMMB01000020.1"/>
</dbReference>
<keyword evidence="3" id="KW-0804">Transcription</keyword>
<dbReference type="InterPro" id="IPR009057">
    <property type="entry name" value="Homeodomain-like_sf"/>
</dbReference>
<dbReference type="PROSITE" id="PS00041">
    <property type="entry name" value="HTH_ARAC_FAMILY_1"/>
    <property type="match status" value="1"/>
</dbReference>
<evidence type="ECO:0000256" key="5">
    <source>
        <dbReference type="SAM" id="MobiDB-lite"/>
    </source>
</evidence>